<evidence type="ECO:0000256" key="1">
    <source>
        <dbReference type="SAM" id="MobiDB-lite"/>
    </source>
</evidence>
<dbReference type="Pfam" id="PF21938">
    <property type="entry name" value="CAP_N"/>
    <property type="match status" value="1"/>
</dbReference>
<evidence type="ECO:0000313" key="5">
    <source>
        <dbReference type="WBParaSite" id="Hba_16757"/>
    </source>
</evidence>
<accession>A0A1I7XHG3</accession>
<keyword evidence="2" id="KW-1133">Transmembrane helix</keyword>
<protein>
    <submittedName>
        <fullName evidence="5">Protein kinase domain-containing protein</fullName>
    </submittedName>
</protein>
<keyword evidence="2" id="KW-0472">Membrane</keyword>
<name>A0A1I7XHG3_HETBA</name>
<organism evidence="4 5">
    <name type="scientific">Heterorhabditis bacteriophora</name>
    <name type="common">Entomopathogenic nematode worm</name>
    <dbReference type="NCBI Taxonomy" id="37862"/>
    <lineage>
        <taxon>Eukaryota</taxon>
        <taxon>Metazoa</taxon>
        <taxon>Ecdysozoa</taxon>
        <taxon>Nematoda</taxon>
        <taxon>Chromadorea</taxon>
        <taxon>Rhabditida</taxon>
        <taxon>Rhabditina</taxon>
        <taxon>Rhabditomorpha</taxon>
        <taxon>Strongyloidea</taxon>
        <taxon>Heterorhabditidae</taxon>
        <taxon>Heterorhabditis</taxon>
    </lineage>
</organism>
<proteinExistence type="predicted"/>
<feature type="region of interest" description="Disordered" evidence="1">
    <location>
        <begin position="416"/>
        <end position="442"/>
    </location>
</feature>
<feature type="domain" description="CAP N-terminal" evidence="3">
    <location>
        <begin position="738"/>
        <end position="771"/>
    </location>
</feature>
<keyword evidence="4" id="KW-1185">Reference proteome</keyword>
<dbReference type="InterPro" id="IPR036222">
    <property type="entry name" value="CAP_N_sf"/>
</dbReference>
<feature type="region of interest" description="Disordered" evidence="1">
    <location>
        <begin position="465"/>
        <end position="489"/>
    </location>
</feature>
<feature type="compositionally biased region" description="Low complexity" evidence="1">
    <location>
        <begin position="422"/>
        <end position="442"/>
    </location>
</feature>
<dbReference type="SUPFAM" id="SSF101278">
    <property type="entry name" value="N-terminal domain of adenylylcyclase associated protein, CAP"/>
    <property type="match status" value="1"/>
</dbReference>
<dbReference type="InterPro" id="IPR053950">
    <property type="entry name" value="CAP_N"/>
</dbReference>
<feature type="compositionally biased region" description="Pro residues" evidence="1">
    <location>
        <begin position="466"/>
        <end position="484"/>
    </location>
</feature>
<keyword evidence="2" id="KW-0812">Transmembrane</keyword>
<evidence type="ECO:0000259" key="3">
    <source>
        <dbReference type="Pfam" id="PF21938"/>
    </source>
</evidence>
<reference evidence="5" key="1">
    <citation type="submission" date="2016-11" db="UniProtKB">
        <authorList>
            <consortium name="WormBaseParasite"/>
        </authorList>
    </citation>
    <scope>IDENTIFICATION</scope>
</reference>
<dbReference type="Gene3D" id="1.25.40.330">
    <property type="entry name" value="Adenylate cyclase-associated CAP, N-terminal domain"/>
    <property type="match status" value="1"/>
</dbReference>
<evidence type="ECO:0000313" key="4">
    <source>
        <dbReference type="Proteomes" id="UP000095283"/>
    </source>
</evidence>
<dbReference type="AlphaFoldDB" id="A0A1I7XHG3"/>
<evidence type="ECO:0000256" key="2">
    <source>
        <dbReference type="SAM" id="Phobius"/>
    </source>
</evidence>
<dbReference type="Proteomes" id="UP000095283">
    <property type="component" value="Unplaced"/>
</dbReference>
<sequence>MDSLFLNTPKPFNKYPSGYRPINGGAGLRTFGSLSSLAHLSSRPSIDSLQADPTHNIQNSYIVFNNINSSCPPTINNRPLHRSGSVDPYMEPPFTNNINSNRIMVTSPRRNSVMDLASADHYRKNSEASPYSQDVNQQNRQQDAFLEKLRRQKEAIENFGRSGNECGLLNLGIDHSRKQQAHQSLYIQGNKANSIYYPGIVAYDKDQNVRSAPHSLHKTKSDSSIFYDLHPPFRQKLNRQLNSDTIYGLKNNSTKDSQEEKGDFFACKNIIEPRWLMESIPPPPIDIQGQNSGVCCPEFPELNSFLCKPKSPTSIIPIKLENDRILKIFHPQTRGLENKAEQLKSKFDDPLTMQIASPHSSQSFLCYDSFQPLSSSYSCINGDIASHPHCKLHSNKMGKVPQTQFVPSVFTNNLHQGSTHKSASLQQLSPPHSPSSTTLPSPYPLSSPQFCSFLNPNSFPSAAPTPFVPPFPTPRPPPPPPPPSSFQKVKISPSYIPPNTKPSGRMRCQSPTIFPEVPAGFQDELLSVIPMRAKKSLSANKRSQSYDIEESRFSPVESKVFPGVNNRINGFGNSISNSRYPCTDSSGSFISTIPIEQSFTIVSRPPTPPAMLQNPTSTLQSLNSRDFLSPLQDNDIQKQSMCSANPTSSYIMPESSRFVNQRLTSISTNDYGNECNILNPHLIFKQVKSHDGLPKPSKKVVFQCDSDVVGRLRASDYCAYFHIYCCFFVPLLFLVTVMLVQFVQDSKRNTPQFNHLCAVAEGIPAVGWVLVVC</sequence>
<dbReference type="WBParaSite" id="Hba_16757">
    <property type="protein sequence ID" value="Hba_16757"/>
    <property type="gene ID" value="Hba_16757"/>
</dbReference>
<feature type="transmembrane region" description="Helical" evidence="2">
    <location>
        <begin position="721"/>
        <end position="743"/>
    </location>
</feature>